<dbReference type="Proteomes" id="UP000270296">
    <property type="component" value="Unassembled WGS sequence"/>
</dbReference>
<gene>
    <name evidence="1" type="ORF">SBAD_LOCUS1674</name>
</gene>
<accession>A0A183IDI0</accession>
<evidence type="ECO:0000313" key="3">
    <source>
        <dbReference type="WBParaSite" id="SBAD_0000176201-mRNA-1"/>
    </source>
</evidence>
<dbReference type="WBParaSite" id="SBAD_0000176201-mRNA-1">
    <property type="protein sequence ID" value="SBAD_0000176201-mRNA-1"/>
    <property type="gene ID" value="SBAD_0000176201"/>
</dbReference>
<keyword evidence="2" id="KW-1185">Reference proteome</keyword>
<evidence type="ECO:0000313" key="1">
    <source>
        <dbReference type="EMBL" id="VDO95111.1"/>
    </source>
</evidence>
<name>A0A183IDI0_9BILA</name>
<proteinExistence type="predicted"/>
<sequence>MDVRLQFESIWVVAIGGNGGRAMVRTAATVPAPGRTADDVHDDRIVTAKQEFDYEMFTRTRTRRRRRRWWWWRDRSVRCTGLSDRQTDGLTDGQMDRRTDGRMLKETIRQSVTMCDTVVCVLFTRDGGGGRHPPIRTGLKN</sequence>
<evidence type="ECO:0000313" key="2">
    <source>
        <dbReference type="Proteomes" id="UP000270296"/>
    </source>
</evidence>
<reference evidence="3" key="1">
    <citation type="submission" date="2016-06" db="UniProtKB">
        <authorList>
            <consortium name="WormBaseParasite"/>
        </authorList>
    </citation>
    <scope>IDENTIFICATION</scope>
</reference>
<dbReference type="EMBL" id="UZAM01006908">
    <property type="protein sequence ID" value="VDO95111.1"/>
    <property type="molecule type" value="Genomic_DNA"/>
</dbReference>
<dbReference type="AlphaFoldDB" id="A0A183IDI0"/>
<reference evidence="1 2" key="2">
    <citation type="submission" date="2018-11" db="EMBL/GenBank/DDBJ databases">
        <authorList>
            <consortium name="Pathogen Informatics"/>
        </authorList>
    </citation>
    <scope>NUCLEOTIDE SEQUENCE [LARGE SCALE GENOMIC DNA]</scope>
</reference>
<organism evidence="3">
    <name type="scientific">Soboliphyme baturini</name>
    <dbReference type="NCBI Taxonomy" id="241478"/>
    <lineage>
        <taxon>Eukaryota</taxon>
        <taxon>Metazoa</taxon>
        <taxon>Ecdysozoa</taxon>
        <taxon>Nematoda</taxon>
        <taxon>Enoplea</taxon>
        <taxon>Dorylaimia</taxon>
        <taxon>Dioctophymatida</taxon>
        <taxon>Dioctophymatoidea</taxon>
        <taxon>Soboliphymatidae</taxon>
        <taxon>Soboliphyme</taxon>
    </lineage>
</organism>
<protein>
    <submittedName>
        <fullName evidence="3">Secreted protein</fullName>
    </submittedName>
</protein>